<organism evidence="1 2">
    <name type="scientific">Fraserbacteria sp. (strain RBG_16_55_9)</name>
    <dbReference type="NCBI Taxonomy" id="1817864"/>
    <lineage>
        <taxon>Bacteria</taxon>
        <taxon>Candidatus Fraseribacteriota</taxon>
    </lineage>
</organism>
<dbReference type="Proteomes" id="UP000179157">
    <property type="component" value="Unassembled WGS sequence"/>
</dbReference>
<protein>
    <recommendedName>
        <fullName evidence="3">DUF3800 domain-containing protein</fullName>
    </recommendedName>
</protein>
<proteinExistence type="predicted"/>
<evidence type="ECO:0000313" key="2">
    <source>
        <dbReference type="Proteomes" id="UP000179157"/>
    </source>
</evidence>
<gene>
    <name evidence="1" type="ORF">A2Z21_01760</name>
</gene>
<evidence type="ECO:0000313" key="1">
    <source>
        <dbReference type="EMBL" id="OGF56999.1"/>
    </source>
</evidence>
<comment type="caution">
    <text evidence="1">The sequence shown here is derived from an EMBL/GenBank/DDBJ whole genome shotgun (WGS) entry which is preliminary data.</text>
</comment>
<dbReference type="EMBL" id="MFGX01000022">
    <property type="protein sequence ID" value="OGF56999.1"/>
    <property type="molecule type" value="Genomic_DNA"/>
</dbReference>
<name>A0A1F5V0Q2_FRAXR</name>
<sequence length="227" mass="26313">MRFIYLDESRDEKLLVLSALAVSTDGDLWNLTLDEVIKFRRELKKNEGIYLSVELHAWKFVSGRGRIADRVIPKGRRCAIFGKTLEFMTTLPEAKLFNVALPIEQSEWAFERLINRINTALKKWNTYGILICDEGNEGAYTKTIRRLRKHNPATKNIPVHRILEDPFFKKSQQSYFLQLVDFAAYALLRRERPLASKSKYGLDKAFNRLKPILALEANLKDPDGVIR</sequence>
<dbReference type="InterPro" id="IPR024524">
    <property type="entry name" value="DUF3800"/>
</dbReference>
<dbReference type="AlphaFoldDB" id="A0A1F5V0Q2"/>
<dbReference type="Pfam" id="PF12686">
    <property type="entry name" value="DUF3800"/>
    <property type="match status" value="1"/>
</dbReference>
<accession>A0A1F5V0Q2</accession>
<reference evidence="1 2" key="1">
    <citation type="journal article" date="2016" name="Nat. Commun.">
        <title>Thousands of microbial genomes shed light on interconnected biogeochemical processes in an aquifer system.</title>
        <authorList>
            <person name="Anantharaman K."/>
            <person name="Brown C.T."/>
            <person name="Hug L.A."/>
            <person name="Sharon I."/>
            <person name="Castelle C.J."/>
            <person name="Probst A.J."/>
            <person name="Thomas B.C."/>
            <person name="Singh A."/>
            <person name="Wilkins M.J."/>
            <person name="Karaoz U."/>
            <person name="Brodie E.L."/>
            <person name="Williams K.H."/>
            <person name="Hubbard S.S."/>
            <person name="Banfield J.F."/>
        </authorList>
    </citation>
    <scope>NUCLEOTIDE SEQUENCE [LARGE SCALE GENOMIC DNA]</scope>
    <source>
        <strain evidence="2">RBG_16_55_9</strain>
    </source>
</reference>
<evidence type="ECO:0008006" key="3">
    <source>
        <dbReference type="Google" id="ProtNLM"/>
    </source>
</evidence>